<gene>
    <name evidence="5" type="ORF">G3I53_21355</name>
</gene>
<keyword evidence="3" id="KW-0804">Transcription</keyword>
<dbReference type="Pfam" id="PF07729">
    <property type="entry name" value="FCD"/>
    <property type="match status" value="1"/>
</dbReference>
<evidence type="ECO:0000259" key="4">
    <source>
        <dbReference type="PROSITE" id="PS50949"/>
    </source>
</evidence>
<dbReference type="GO" id="GO:0003700">
    <property type="term" value="F:DNA-binding transcription factor activity"/>
    <property type="evidence" value="ECO:0007669"/>
    <property type="project" value="InterPro"/>
</dbReference>
<evidence type="ECO:0000256" key="1">
    <source>
        <dbReference type="ARBA" id="ARBA00023015"/>
    </source>
</evidence>
<dbReference type="SUPFAM" id="SSF46785">
    <property type="entry name" value="Winged helix' DNA-binding domain"/>
    <property type="match status" value="1"/>
</dbReference>
<dbReference type="SMART" id="SM00345">
    <property type="entry name" value="HTH_GNTR"/>
    <property type="match status" value="1"/>
</dbReference>
<dbReference type="AlphaFoldDB" id="A0A6G3QYC6"/>
<dbReference type="SUPFAM" id="SSF48008">
    <property type="entry name" value="GntR ligand-binding domain-like"/>
    <property type="match status" value="1"/>
</dbReference>
<evidence type="ECO:0000313" key="5">
    <source>
        <dbReference type="EMBL" id="NEA88513.1"/>
    </source>
</evidence>
<dbReference type="CDD" id="cd07377">
    <property type="entry name" value="WHTH_GntR"/>
    <property type="match status" value="1"/>
</dbReference>
<dbReference type="InterPro" id="IPR000524">
    <property type="entry name" value="Tscrpt_reg_HTH_GntR"/>
</dbReference>
<feature type="domain" description="HTH gntR-type" evidence="4">
    <location>
        <begin position="9"/>
        <end position="77"/>
    </location>
</feature>
<evidence type="ECO:0000256" key="2">
    <source>
        <dbReference type="ARBA" id="ARBA00023125"/>
    </source>
</evidence>
<dbReference type="InterPro" id="IPR008920">
    <property type="entry name" value="TF_FadR/GntR_C"/>
</dbReference>
<dbReference type="RefSeq" id="WP_164334099.1">
    <property type="nucleotide sequence ID" value="NZ_JAAGMD010000599.1"/>
</dbReference>
<name>A0A6G3QYC6_9ACTN</name>
<dbReference type="SMART" id="SM00895">
    <property type="entry name" value="FCD"/>
    <property type="match status" value="1"/>
</dbReference>
<dbReference type="InterPro" id="IPR036388">
    <property type="entry name" value="WH-like_DNA-bd_sf"/>
</dbReference>
<keyword evidence="2" id="KW-0238">DNA-binding</keyword>
<dbReference type="PRINTS" id="PR00035">
    <property type="entry name" value="HTHGNTR"/>
</dbReference>
<accession>A0A6G3QYC6</accession>
<sequence length="231" mass="24756">MPLSHPRRAALSEQVIAALRAQITTGEWPVGSRIPTEPELVEQLGVARNTVREAVRALAHNGLLDIRQGSGTYVVATSELAGVMQRRFAGADPRHVAELRSTLESAAARLAAERRTEKDLKQLDALLLRREEAWESGEAEAFVTADATFHLAVVAASHNDVMTAMYADLGEVLRDWLRDDVGASLSPETHMEHGRLVDAIRAGDATAAAEVAAAYPLVCRPGRVSAPPSGG</sequence>
<evidence type="ECO:0000256" key="3">
    <source>
        <dbReference type="ARBA" id="ARBA00023163"/>
    </source>
</evidence>
<dbReference type="EMBL" id="JAAGMD010000599">
    <property type="protein sequence ID" value="NEA88513.1"/>
    <property type="molecule type" value="Genomic_DNA"/>
</dbReference>
<dbReference type="PANTHER" id="PTHR43537:SF47">
    <property type="entry name" value="REGULATORY PROTEIN GNTR HTH"/>
    <property type="match status" value="1"/>
</dbReference>
<dbReference type="PANTHER" id="PTHR43537">
    <property type="entry name" value="TRANSCRIPTIONAL REGULATOR, GNTR FAMILY"/>
    <property type="match status" value="1"/>
</dbReference>
<dbReference type="InterPro" id="IPR011711">
    <property type="entry name" value="GntR_C"/>
</dbReference>
<proteinExistence type="predicted"/>
<dbReference type="Pfam" id="PF00392">
    <property type="entry name" value="GntR"/>
    <property type="match status" value="1"/>
</dbReference>
<comment type="caution">
    <text evidence="5">The sequence shown here is derived from an EMBL/GenBank/DDBJ whole genome shotgun (WGS) entry which is preliminary data.</text>
</comment>
<dbReference type="GO" id="GO:0003677">
    <property type="term" value="F:DNA binding"/>
    <property type="evidence" value="ECO:0007669"/>
    <property type="project" value="UniProtKB-KW"/>
</dbReference>
<organism evidence="5">
    <name type="scientific">Streptomyces sp. SID14436</name>
    <dbReference type="NCBI Taxonomy" id="2706070"/>
    <lineage>
        <taxon>Bacteria</taxon>
        <taxon>Bacillati</taxon>
        <taxon>Actinomycetota</taxon>
        <taxon>Actinomycetes</taxon>
        <taxon>Kitasatosporales</taxon>
        <taxon>Streptomycetaceae</taxon>
        <taxon>Streptomyces</taxon>
    </lineage>
</organism>
<reference evidence="5" key="1">
    <citation type="submission" date="2020-01" db="EMBL/GenBank/DDBJ databases">
        <title>Insect and environment-associated Actinomycetes.</title>
        <authorList>
            <person name="Currrie C."/>
            <person name="Chevrette M."/>
            <person name="Carlson C."/>
            <person name="Stubbendieck R."/>
            <person name="Wendt-Pienkowski E."/>
        </authorList>
    </citation>
    <scope>NUCLEOTIDE SEQUENCE</scope>
    <source>
        <strain evidence="5">SID14436</strain>
    </source>
</reference>
<keyword evidence="1" id="KW-0805">Transcription regulation</keyword>
<dbReference type="InterPro" id="IPR036390">
    <property type="entry name" value="WH_DNA-bd_sf"/>
</dbReference>
<protein>
    <submittedName>
        <fullName evidence="5">FadR family transcriptional regulator</fullName>
    </submittedName>
</protein>
<dbReference type="Gene3D" id="1.10.10.10">
    <property type="entry name" value="Winged helix-like DNA-binding domain superfamily/Winged helix DNA-binding domain"/>
    <property type="match status" value="1"/>
</dbReference>
<dbReference type="PROSITE" id="PS50949">
    <property type="entry name" value="HTH_GNTR"/>
    <property type="match status" value="1"/>
</dbReference>
<dbReference type="Gene3D" id="1.20.120.530">
    <property type="entry name" value="GntR ligand-binding domain-like"/>
    <property type="match status" value="1"/>
</dbReference>